<proteinExistence type="predicted"/>
<accession>A0AA88Z5C9</accession>
<sequence>MSDDATEKVIEFARHVIGYMQSAFPGWREVYVCFSAPGDGQYGVRASYATAAGVELVSTMEHRDFIGGIMRIGPQLRDVLANDGRTFRAALFRANARFSYRMDYDWNDAARWKITKLGGASGLPDGLEALEPLD</sequence>
<evidence type="ECO:0000313" key="1">
    <source>
        <dbReference type="EMBL" id="KGC06405.1"/>
    </source>
</evidence>
<evidence type="ECO:0000313" key="2">
    <source>
        <dbReference type="Proteomes" id="UP000029575"/>
    </source>
</evidence>
<organism evidence="1 2">
    <name type="scientific">Burkholderia cepacia</name>
    <name type="common">Pseudomonas cepacia</name>
    <dbReference type="NCBI Taxonomy" id="292"/>
    <lineage>
        <taxon>Bacteria</taxon>
        <taxon>Pseudomonadati</taxon>
        <taxon>Pseudomonadota</taxon>
        <taxon>Betaproteobacteria</taxon>
        <taxon>Burkholderiales</taxon>
        <taxon>Burkholderiaceae</taxon>
        <taxon>Burkholderia</taxon>
        <taxon>Burkholderia cepacia complex</taxon>
    </lineage>
</organism>
<dbReference type="Proteomes" id="UP000029575">
    <property type="component" value="Unassembled WGS sequence"/>
</dbReference>
<name>A0AA88Z5C9_BURCE</name>
<protein>
    <submittedName>
        <fullName evidence="1">Uncharacterized protein</fullName>
    </submittedName>
</protein>
<gene>
    <name evidence="1" type="ORF">DM43_4458</name>
</gene>
<reference evidence="1 2" key="1">
    <citation type="submission" date="2014-06" db="EMBL/GenBank/DDBJ databases">
        <authorList>
            <person name="Bishop-Lilly K.A."/>
            <person name="Broomall S.M."/>
            <person name="Chain P.S."/>
            <person name="Chertkov O."/>
            <person name="Coyne S.R."/>
            <person name="Daligault H.E."/>
            <person name="Davenport K.W."/>
            <person name="Erkkila T."/>
            <person name="Frey K.G."/>
            <person name="Gibbons H.S."/>
            <person name="Gu W."/>
            <person name="Jaissle J."/>
            <person name="Johnson S.L."/>
            <person name="Koroleva G.I."/>
            <person name="Ladner J.T."/>
            <person name="Lo C.-C."/>
            <person name="Minogue T.D."/>
            <person name="Munk C."/>
            <person name="Palacios G.F."/>
            <person name="Redden C.L."/>
            <person name="Rosenzweig C.N."/>
            <person name="Scholz M.B."/>
            <person name="Teshima H."/>
            <person name="Xu Y."/>
        </authorList>
    </citation>
    <scope>NUCLEOTIDE SEQUENCE [LARGE SCALE GENOMIC DNA]</scope>
    <source>
        <strain evidence="1 2">DWS 37UF10B-2</strain>
    </source>
</reference>
<comment type="caution">
    <text evidence="1">The sequence shown here is derived from an EMBL/GenBank/DDBJ whole genome shotgun (WGS) entry which is preliminary data.</text>
</comment>
<dbReference type="EMBL" id="JPGD01000003">
    <property type="protein sequence ID" value="KGC06405.1"/>
    <property type="molecule type" value="Genomic_DNA"/>
</dbReference>
<dbReference type="RefSeq" id="WP_196251235.1">
    <property type="nucleotide sequence ID" value="NZ_KN150856.1"/>
</dbReference>
<dbReference type="AlphaFoldDB" id="A0AA88Z5C9"/>